<dbReference type="EMBL" id="JH687400">
    <property type="protein sequence ID" value="EIM79901.1"/>
    <property type="molecule type" value="Genomic_DNA"/>
</dbReference>
<feature type="region of interest" description="Disordered" evidence="2">
    <location>
        <begin position="449"/>
        <end position="596"/>
    </location>
</feature>
<dbReference type="Proteomes" id="UP000053927">
    <property type="component" value="Unassembled WGS sequence"/>
</dbReference>
<dbReference type="GeneID" id="18804164"/>
<dbReference type="PANTHER" id="PTHR28594">
    <property type="entry name" value="ATR-INTERACTING PROTEIN"/>
    <property type="match status" value="1"/>
</dbReference>
<dbReference type="GO" id="GO:0000077">
    <property type="term" value="P:DNA damage checkpoint signaling"/>
    <property type="evidence" value="ECO:0007669"/>
    <property type="project" value="InterPro"/>
</dbReference>
<organism evidence="4 5">
    <name type="scientific">Stereum hirsutum (strain FP-91666)</name>
    <name type="common">White-rot fungus</name>
    <dbReference type="NCBI Taxonomy" id="721885"/>
    <lineage>
        <taxon>Eukaryota</taxon>
        <taxon>Fungi</taxon>
        <taxon>Dikarya</taxon>
        <taxon>Basidiomycota</taxon>
        <taxon>Agaricomycotina</taxon>
        <taxon>Agaricomycetes</taxon>
        <taxon>Russulales</taxon>
        <taxon>Stereaceae</taxon>
        <taxon>Stereum</taxon>
    </lineage>
</organism>
<feature type="compositionally biased region" description="Polar residues" evidence="2">
    <location>
        <begin position="195"/>
        <end position="208"/>
    </location>
</feature>
<dbReference type="AlphaFoldDB" id="R7RWY9"/>
<dbReference type="OMA" id="MWRDVRT"/>
<sequence>MDNSDDYFEDDIVFDDEALAALDAEESKFIASQAQATSTQRPPPLYHPRYVPPQPPAKRQKTASGWRAPVQVQQRPAVPPGPAAYSLEDLDLPEISVRDGFYGVQRDSSQDLVQRAIGGVNAGVGGGMKRPASSMSNSSSGNIQQASGSGSRTASGGSNASGPTTKPATLQRTRSGLQVIGSYIPQAPAHPPSRYTPNQNHNPTSSRQPLPFVNAHAPQNHNQQHERPVIGRVTSFSGSGGSGSGPRLSQGLARQISNPSFNNRATPVQQHTRRASLVITREPSPAPNQDENARKMEEELAELRAQFEALQRSNEEMQTSLKEALNAKRAKAGEVIILRENMEKANQTYLAEQVKLRAAKEAAEAVQLQIQRDMKEELERLKTQFTFKQHELETSTVRKTPWNASTGNRLTQGPGPSTPTPVPMSSQMRRWDQTEVKPRSLLNLQNAVAGPSGLANIGRKPDSPPRPKFGNVAPDSPHRRSKKLAVQPPALSAKKRPVLPGFENAFLPSPERRRHPEPSQSTVASPLRGKEKEQETVQERPQPPILPPSRARLAVAAAMAAAPAPSQRDVNDVQPLGTMQPSPPSSPARPSARSQQIAVLRREMDEEADGSEDVMMDAELDMSFGMDLSTPTQSQEEEEIAKMDPPDWVAHLNQIIFTHSVPGSRSNTFQTLLSVTSSLNDDASAYSSASATILEAMGSASRGSSLEPLYRTVSTAFVQMAAILLRQEQTLPLAALLSILSTCTVFLPSFIISLLEPTDPEPENDAPMIFTTICQTVSTHLPPVQTKTDPQNVEKKHLTDLPKAVLGFLDAVCWSLPPAFEHLLSVVIKSPGTLSTLLDPSQPTWFLEQSTRLVALLATRTSLYSDFLALPEGAGEQSNRQSRSEHSQAGNRLRLPQMESLCALLTDSKHVGYGADSMRASILSTFTLLALAHADGLAVLNESHSVILSLISFLTILTVPLWEEDPALMRSPSLIKSTVGLIKHALILLNYLVFAPDPNVNLALRLHQASHRQFNGISHMFVVTLGRLTYAEPPDEVGDEEKVVLEQIAARDLMDLVVGGPESESVWATYQDGEEGTDEGSMHLLQTFTFSAADILSTYTWVYSGNYLSTILFGVALHQFYIYYRESPNDRRLIKSMVGGLLVLETVSTVLAAFAVYEFSLLNMMQTIESLLDKSEVIDKVFASIVLLSSLSDTLIRCFFCYQIHILSEKNWVLTSITVMLHSLSRDLHAHLRLA</sequence>
<dbReference type="GO" id="GO:0006281">
    <property type="term" value="P:DNA repair"/>
    <property type="evidence" value="ECO:0007669"/>
    <property type="project" value="TreeGrafter"/>
</dbReference>
<keyword evidence="3" id="KW-0472">Membrane</keyword>
<reference evidence="5" key="1">
    <citation type="journal article" date="2012" name="Science">
        <title>The Paleozoic origin of enzymatic lignin decomposition reconstructed from 31 fungal genomes.</title>
        <authorList>
            <person name="Floudas D."/>
            <person name="Binder M."/>
            <person name="Riley R."/>
            <person name="Barry K."/>
            <person name="Blanchette R.A."/>
            <person name="Henrissat B."/>
            <person name="Martinez A.T."/>
            <person name="Otillar R."/>
            <person name="Spatafora J.W."/>
            <person name="Yadav J.S."/>
            <person name="Aerts A."/>
            <person name="Benoit I."/>
            <person name="Boyd A."/>
            <person name="Carlson A."/>
            <person name="Copeland A."/>
            <person name="Coutinho P.M."/>
            <person name="de Vries R.P."/>
            <person name="Ferreira P."/>
            <person name="Findley K."/>
            <person name="Foster B."/>
            <person name="Gaskell J."/>
            <person name="Glotzer D."/>
            <person name="Gorecki P."/>
            <person name="Heitman J."/>
            <person name="Hesse C."/>
            <person name="Hori C."/>
            <person name="Igarashi K."/>
            <person name="Jurgens J.A."/>
            <person name="Kallen N."/>
            <person name="Kersten P."/>
            <person name="Kohler A."/>
            <person name="Kuees U."/>
            <person name="Kumar T.K.A."/>
            <person name="Kuo A."/>
            <person name="LaButti K."/>
            <person name="Larrondo L.F."/>
            <person name="Lindquist E."/>
            <person name="Ling A."/>
            <person name="Lombard V."/>
            <person name="Lucas S."/>
            <person name="Lundell T."/>
            <person name="Martin R."/>
            <person name="McLaughlin D.J."/>
            <person name="Morgenstern I."/>
            <person name="Morin E."/>
            <person name="Murat C."/>
            <person name="Nagy L.G."/>
            <person name="Nolan M."/>
            <person name="Ohm R.A."/>
            <person name="Patyshakuliyeva A."/>
            <person name="Rokas A."/>
            <person name="Ruiz-Duenas F.J."/>
            <person name="Sabat G."/>
            <person name="Salamov A."/>
            <person name="Samejima M."/>
            <person name="Schmutz J."/>
            <person name="Slot J.C."/>
            <person name="St John F."/>
            <person name="Stenlid J."/>
            <person name="Sun H."/>
            <person name="Sun S."/>
            <person name="Syed K."/>
            <person name="Tsang A."/>
            <person name="Wiebenga A."/>
            <person name="Young D."/>
            <person name="Pisabarro A."/>
            <person name="Eastwood D.C."/>
            <person name="Martin F."/>
            <person name="Cullen D."/>
            <person name="Grigoriev I.V."/>
            <person name="Hibbett D.S."/>
        </authorList>
    </citation>
    <scope>NUCLEOTIDE SEQUENCE [LARGE SCALE GENOMIC DNA]</scope>
    <source>
        <strain evidence="5">FP-91666</strain>
    </source>
</reference>
<name>R7RWY9_STEHR</name>
<feature type="compositionally biased region" description="Low complexity" evidence="2">
    <location>
        <begin position="548"/>
        <end position="566"/>
    </location>
</feature>
<feature type="transmembrane region" description="Helical" evidence="3">
    <location>
        <begin position="1136"/>
        <end position="1157"/>
    </location>
</feature>
<dbReference type="RefSeq" id="XP_007310897.1">
    <property type="nucleotide sequence ID" value="XM_007310835.1"/>
</dbReference>
<feature type="region of interest" description="Disordered" evidence="2">
    <location>
        <begin position="396"/>
        <end position="433"/>
    </location>
</feature>
<gene>
    <name evidence="4" type="ORF">STEHIDRAFT_172901</name>
</gene>
<feature type="compositionally biased region" description="Polar residues" evidence="2">
    <location>
        <begin position="31"/>
        <end position="40"/>
    </location>
</feature>
<evidence type="ECO:0000256" key="3">
    <source>
        <dbReference type="SAM" id="Phobius"/>
    </source>
</evidence>
<feature type="region of interest" description="Disordered" evidence="2">
    <location>
        <begin position="121"/>
        <end position="227"/>
    </location>
</feature>
<keyword evidence="3" id="KW-1133">Transmembrane helix</keyword>
<keyword evidence="5" id="KW-1185">Reference proteome</keyword>
<feature type="coiled-coil region" evidence="1">
    <location>
        <begin position="286"/>
        <end position="327"/>
    </location>
</feature>
<feature type="compositionally biased region" description="Polar residues" evidence="2">
    <location>
        <begin position="163"/>
        <end position="176"/>
    </location>
</feature>
<dbReference type="KEGG" id="shs:STEHIDRAFT_172901"/>
<dbReference type="eggNOG" id="ENOG502SDCV">
    <property type="taxonomic scope" value="Eukaryota"/>
</dbReference>
<keyword evidence="1" id="KW-0175">Coiled coil</keyword>
<feature type="region of interest" description="Disordered" evidence="2">
    <location>
        <begin position="31"/>
        <end position="85"/>
    </location>
</feature>
<dbReference type="PANTHER" id="PTHR28594:SF1">
    <property type="entry name" value="ATR-INTERACTING PROTEIN"/>
    <property type="match status" value="1"/>
</dbReference>
<accession>R7RWY9</accession>
<feature type="compositionally biased region" description="Low complexity" evidence="2">
    <location>
        <begin position="67"/>
        <end position="76"/>
    </location>
</feature>
<proteinExistence type="predicted"/>
<evidence type="ECO:0000256" key="1">
    <source>
        <dbReference type="SAM" id="Coils"/>
    </source>
</evidence>
<evidence type="ECO:0000313" key="5">
    <source>
        <dbReference type="Proteomes" id="UP000053927"/>
    </source>
</evidence>
<dbReference type="OrthoDB" id="3366922at2759"/>
<feature type="compositionally biased region" description="Polar residues" evidence="2">
    <location>
        <begin position="396"/>
        <end position="415"/>
    </location>
</feature>
<keyword evidence="3" id="KW-0812">Transmembrane</keyword>
<feature type="compositionally biased region" description="Basic and acidic residues" evidence="2">
    <location>
        <begin position="528"/>
        <end position="538"/>
    </location>
</feature>
<evidence type="ECO:0000256" key="2">
    <source>
        <dbReference type="SAM" id="MobiDB-lite"/>
    </source>
</evidence>
<protein>
    <submittedName>
        <fullName evidence="4">Uncharacterized protein</fullName>
    </submittedName>
</protein>
<feature type="compositionally biased region" description="Low complexity" evidence="2">
    <location>
        <begin position="133"/>
        <end position="162"/>
    </location>
</feature>
<evidence type="ECO:0000313" key="4">
    <source>
        <dbReference type="EMBL" id="EIM79901.1"/>
    </source>
</evidence>
<feature type="compositionally biased region" description="Pro residues" evidence="2">
    <location>
        <begin position="41"/>
        <end position="56"/>
    </location>
</feature>
<dbReference type="InterPro" id="IPR033349">
    <property type="entry name" value="ATRIP"/>
</dbReference>